<evidence type="ECO:0008006" key="13">
    <source>
        <dbReference type="Google" id="ProtNLM"/>
    </source>
</evidence>
<evidence type="ECO:0000256" key="10">
    <source>
        <dbReference type="RuleBase" id="RU000461"/>
    </source>
</evidence>
<accession>A0A0C9T5F6</accession>
<dbReference type="EMBL" id="KN832570">
    <property type="protein sequence ID" value="KII84574.1"/>
    <property type="molecule type" value="Genomic_DNA"/>
</dbReference>
<dbReference type="CDD" id="cd11065">
    <property type="entry name" value="CYP64-like"/>
    <property type="match status" value="1"/>
</dbReference>
<dbReference type="PANTHER" id="PTHR46300">
    <property type="entry name" value="P450, PUTATIVE (EUROFUNG)-RELATED-RELATED"/>
    <property type="match status" value="1"/>
</dbReference>
<evidence type="ECO:0000313" key="12">
    <source>
        <dbReference type="Proteomes" id="UP000053263"/>
    </source>
</evidence>
<evidence type="ECO:0000256" key="7">
    <source>
        <dbReference type="ARBA" id="ARBA00023004"/>
    </source>
</evidence>
<comment type="cofactor">
    <cofactor evidence="1 9">
        <name>heme</name>
        <dbReference type="ChEBI" id="CHEBI:30413"/>
    </cofactor>
</comment>
<dbReference type="InterPro" id="IPR001128">
    <property type="entry name" value="Cyt_P450"/>
</dbReference>
<evidence type="ECO:0000256" key="2">
    <source>
        <dbReference type="ARBA" id="ARBA00005179"/>
    </source>
</evidence>
<organism evidence="11 12">
    <name type="scientific">Plicaturopsis crispa FD-325 SS-3</name>
    <dbReference type="NCBI Taxonomy" id="944288"/>
    <lineage>
        <taxon>Eukaryota</taxon>
        <taxon>Fungi</taxon>
        <taxon>Dikarya</taxon>
        <taxon>Basidiomycota</taxon>
        <taxon>Agaricomycotina</taxon>
        <taxon>Agaricomycetes</taxon>
        <taxon>Agaricomycetidae</taxon>
        <taxon>Amylocorticiales</taxon>
        <taxon>Amylocorticiaceae</taxon>
        <taxon>Plicatura</taxon>
        <taxon>Plicaturopsis crispa</taxon>
    </lineage>
</organism>
<dbReference type="Pfam" id="PF00067">
    <property type="entry name" value="p450"/>
    <property type="match status" value="1"/>
</dbReference>
<reference evidence="11 12" key="1">
    <citation type="submission" date="2014-06" db="EMBL/GenBank/DDBJ databases">
        <title>Evolutionary Origins and Diversification of the Mycorrhizal Mutualists.</title>
        <authorList>
            <consortium name="DOE Joint Genome Institute"/>
            <consortium name="Mycorrhizal Genomics Consortium"/>
            <person name="Kohler A."/>
            <person name="Kuo A."/>
            <person name="Nagy L.G."/>
            <person name="Floudas D."/>
            <person name="Copeland A."/>
            <person name="Barry K.W."/>
            <person name="Cichocki N."/>
            <person name="Veneault-Fourrey C."/>
            <person name="LaButti K."/>
            <person name="Lindquist E.A."/>
            <person name="Lipzen A."/>
            <person name="Lundell T."/>
            <person name="Morin E."/>
            <person name="Murat C."/>
            <person name="Riley R."/>
            <person name="Ohm R."/>
            <person name="Sun H."/>
            <person name="Tunlid A."/>
            <person name="Henrissat B."/>
            <person name="Grigoriev I.V."/>
            <person name="Hibbett D.S."/>
            <person name="Martin F."/>
        </authorList>
    </citation>
    <scope>NUCLEOTIDE SEQUENCE [LARGE SCALE GENOMIC DNA]</scope>
    <source>
        <strain evidence="11 12">FD-325 SS-3</strain>
    </source>
</reference>
<evidence type="ECO:0000256" key="6">
    <source>
        <dbReference type="ARBA" id="ARBA00023002"/>
    </source>
</evidence>
<dbReference type="PRINTS" id="PR00463">
    <property type="entry name" value="EP450I"/>
</dbReference>
<sequence>MIDPSLLLTFAAALFLAYLHLRRRRHSSLPLPPGPKPLPIVGNLFQMPKGHEAQVYEKWGRTYGSDILHVDLAGTSVVIINSAEIANELLERRSSIYSSRPPFIMVTELMGFEGFLSGIPYGETWRAIRRLFHREFHPKAALQFRPLEIEATHDLLRRLLDFHDDFSAHFAHLAGKVIIDIAYGIKVQPDNDPYVRTADLAMEALSEAGSPGAFYVESLPFLKYVPEWMPGAGFKRKAREWHMIADDMFNIPFDIAKANFMKGASVSNFTARCLEAVQGSDESDNSRQEYLIKATAGSMYSAGSETLISTLRTFILAMLYNPEVQKRAQEEIDAVVGHGNLPDFSHQPSLPYIDAIVKEVLRWAPVTPQSVPHVVTVEDTYNGYRIPAKSIVIPNTWAMLHDETVYPNPSAFLPERFLDAEGHIDPAVKDPACAAFGFGRRVCPGRYMAMSSLWITVVSVLAVFDVGKAVDEDGSCVEPSGEYTSGIVVAPLPFKASIKPRSEATKAAVLTRTG</sequence>
<evidence type="ECO:0000256" key="5">
    <source>
        <dbReference type="ARBA" id="ARBA00022723"/>
    </source>
</evidence>
<dbReference type="InterPro" id="IPR017972">
    <property type="entry name" value="Cyt_P450_CS"/>
</dbReference>
<dbReference type="OrthoDB" id="2789670at2759"/>
<evidence type="ECO:0000256" key="4">
    <source>
        <dbReference type="ARBA" id="ARBA00022617"/>
    </source>
</evidence>
<dbReference type="InterPro" id="IPR050364">
    <property type="entry name" value="Cytochrome_P450_fung"/>
</dbReference>
<dbReference type="PRINTS" id="PR00385">
    <property type="entry name" value="P450"/>
</dbReference>
<dbReference type="HOGENOM" id="CLU_001570_2_3_1"/>
<evidence type="ECO:0000256" key="1">
    <source>
        <dbReference type="ARBA" id="ARBA00001971"/>
    </source>
</evidence>
<dbReference type="InterPro" id="IPR036396">
    <property type="entry name" value="Cyt_P450_sf"/>
</dbReference>
<dbReference type="GO" id="GO:0004497">
    <property type="term" value="F:monooxygenase activity"/>
    <property type="evidence" value="ECO:0007669"/>
    <property type="project" value="UniProtKB-KW"/>
</dbReference>
<dbReference type="PROSITE" id="PS00086">
    <property type="entry name" value="CYTOCHROME_P450"/>
    <property type="match status" value="1"/>
</dbReference>
<keyword evidence="7 9" id="KW-0408">Iron</keyword>
<keyword evidence="4 9" id="KW-0349">Heme</keyword>
<feature type="binding site" description="axial binding residue" evidence="9">
    <location>
        <position position="443"/>
    </location>
    <ligand>
        <name>heme</name>
        <dbReference type="ChEBI" id="CHEBI:30413"/>
    </ligand>
    <ligandPart>
        <name>Fe</name>
        <dbReference type="ChEBI" id="CHEBI:18248"/>
    </ligandPart>
</feature>
<dbReference type="SUPFAM" id="SSF48264">
    <property type="entry name" value="Cytochrome P450"/>
    <property type="match status" value="1"/>
</dbReference>
<comment type="similarity">
    <text evidence="3 10">Belongs to the cytochrome P450 family.</text>
</comment>
<evidence type="ECO:0000256" key="3">
    <source>
        <dbReference type="ARBA" id="ARBA00010617"/>
    </source>
</evidence>
<dbReference type="Gene3D" id="1.10.630.10">
    <property type="entry name" value="Cytochrome P450"/>
    <property type="match status" value="1"/>
</dbReference>
<dbReference type="GO" id="GO:0005506">
    <property type="term" value="F:iron ion binding"/>
    <property type="evidence" value="ECO:0007669"/>
    <property type="project" value="InterPro"/>
</dbReference>
<comment type="pathway">
    <text evidence="2">Secondary metabolite biosynthesis.</text>
</comment>
<proteinExistence type="inferred from homology"/>
<dbReference type="Proteomes" id="UP000053263">
    <property type="component" value="Unassembled WGS sequence"/>
</dbReference>
<evidence type="ECO:0000256" key="8">
    <source>
        <dbReference type="ARBA" id="ARBA00023033"/>
    </source>
</evidence>
<dbReference type="GO" id="GO:0016705">
    <property type="term" value="F:oxidoreductase activity, acting on paired donors, with incorporation or reduction of molecular oxygen"/>
    <property type="evidence" value="ECO:0007669"/>
    <property type="project" value="InterPro"/>
</dbReference>
<gene>
    <name evidence="11" type="ORF">PLICRDRAFT_179390</name>
</gene>
<evidence type="ECO:0000313" key="11">
    <source>
        <dbReference type="EMBL" id="KII84574.1"/>
    </source>
</evidence>
<keyword evidence="12" id="KW-1185">Reference proteome</keyword>
<keyword evidence="5 9" id="KW-0479">Metal-binding</keyword>
<dbReference type="InterPro" id="IPR002401">
    <property type="entry name" value="Cyt_P450_E_grp-I"/>
</dbReference>
<dbReference type="PANTHER" id="PTHR46300:SF7">
    <property type="entry name" value="P450, PUTATIVE (EUROFUNG)-RELATED"/>
    <property type="match status" value="1"/>
</dbReference>
<keyword evidence="6 10" id="KW-0560">Oxidoreductase</keyword>
<name>A0A0C9T5F6_PLICR</name>
<dbReference type="AlphaFoldDB" id="A0A0C9T5F6"/>
<dbReference type="GO" id="GO:0020037">
    <property type="term" value="F:heme binding"/>
    <property type="evidence" value="ECO:0007669"/>
    <property type="project" value="InterPro"/>
</dbReference>
<evidence type="ECO:0000256" key="9">
    <source>
        <dbReference type="PIRSR" id="PIRSR602401-1"/>
    </source>
</evidence>
<protein>
    <recommendedName>
        <fullName evidence="13">Cytochrome P450</fullName>
    </recommendedName>
</protein>
<keyword evidence="8 10" id="KW-0503">Monooxygenase</keyword>